<dbReference type="GO" id="GO:0005737">
    <property type="term" value="C:cytoplasm"/>
    <property type="evidence" value="ECO:0007669"/>
    <property type="project" value="UniProtKB-SubCell"/>
</dbReference>
<organism evidence="8 9">
    <name type="scientific">Meiothermus hypogaeus NBRC 106114</name>
    <dbReference type="NCBI Taxonomy" id="1227553"/>
    <lineage>
        <taxon>Bacteria</taxon>
        <taxon>Thermotogati</taxon>
        <taxon>Deinococcota</taxon>
        <taxon>Deinococci</taxon>
        <taxon>Thermales</taxon>
        <taxon>Thermaceae</taxon>
        <taxon>Meiothermus</taxon>
    </lineage>
</organism>
<dbReference type="PANTHER" id="PTHR46111">
    <property type="entry name" value="RIBOSOMAL RNA SMALL SUBUNIT METHYLTRANSFERASE I"/>
    <property type="match status" value="1"/>
</dbReference>
<keyword evidence="5 6" id="KW-0949">S-adenosyl-L-methionine</keyword>
<evidence type="ECO:0000256" key="3">
    <source>
        <dbReference type="ARBA" id="ARBA00022603"/>
    </source>
</evidence>
<proteinExistence type="inferred from homology"/>
<dbReference type="EMBL" id="BJXL01000170">
    <property type="protein sequence ID" value="GEM85082.1"/>
    <property type="molecule type" value="Genomic_DNA"/>
</dbReference>
<dbReference type="InterPro" id="IPR000878">
    <property type="entry name" value="4pyrrol_Mease"/>
</dbReference>
<keyword evidence="3 6" id="KW-0489">Methyltransferase</keyword>
<comment type="catalytic activity">
    <reaction evidence="6">
        <text>cytidine(1402) in 16S rRNA + S-adenosyl-L-methionine = 2'-O-methylcytidine(1402) in 16S rRNA + S-adenosyl-L-homocysteine + H(+)</text>
        <dbReference type="Rhea" id="RHEA:42924"/>
        <dbReference type="Rhea" id="RHEA-COMP:10285"/>
        <dbReference type="Rhea" id="RHEA-COMP:10286"/>
        <dbReference type="ChEBI" id="CHEBI:15378"/>
        <dbReference type="ChEBI" id="CHEBI:57856"/>
        <dbReference type="ChEBI" id="CHEBI:59789"/>
        <dbReference type="ChEBI" id="CHEBI:74495"/>
        <dbReference type="ChEBI" id="CHEBI:82748"/>
        <dbReference type="EC" id="2.1.1.198"/>
    </reaction>
</comment>
<dbReference type="InterPro" id="IPR014776">
    <property type="entry name" value="4pyrrole_Mease_sub2"/>
</dbReference>
<reference evidence="8 9" key="1">
    <citation type="submission" date="2019-07" db="EMBL/GenBank/DDBJ databases">
        <title>Whole genome shotgun sequence of Meiothermus hypogaeus NBRC 106114.</title>
        <authorList>
            <person name="Hosoyama A."/>
            <person name="Uohara A."/>
            <person name="Ohji S."/>
            <person name="Ichikawa N."/>
        </authorList>
    </citation>
    <scope>NUCLEOTIDE SEQUENCE [LARGE SCALE GENOMIC DNA]</scope>
    <source>
        <strain evidence="8 9">NBRC 106114</strain>
    </source>
</reference>
<dbReference type="Gene3D" id="3.40.1010.10">
    <property type="entry name" value="Cobalt-precorrin-4 Transmethylase, Domain 1"/>
    <property type="match status" value="1"/>
</dbReference>
<dbReference type="SUPFAM" id="SSF53790">
    <property type="entry name" value="Tetrapyrrole methylase"/>
    <property type="match status" value="1"/>
</dbReference>
<feature type="domain" description="Tetrapyrrole methylase" evidence="7">
    <location>
        <begin position="2"/>
        <end position="197"/>
    </location>
</feature>
<keyword evidence="1 6" id="KW-0963">Cytoplasm</keyword>
<dbReference type="Proteomes" id="UP000321197">
    <property type="component" value="Unassembled WGS sequence"/>
</dbReference>
<dbReference type="FunFam" id="3.30.950.10:FF:000002">
    <property type="entry name" value="Ribosomal RNA small subunit methyltransferase I"/>
    <property type="match status" value="1"/>
</dbReference>
<dbReference type="CDD" id="cd11648">
    <property type="entry name" value="RsmI"/>
    <property type="match status" value="1"/>
</dbReference>
<evidence type="ECO:0000259" key="7">
    <source>
        <dbReference type="Pfam" id="PF00590"/>
    </source>
</evidence>
<keyword evidence="4 6" id="KW-0808">Transferase</keyword>
<keyword evidence="2 6" id="KW-0698">rRNA processing</keyword>
<dbReference type="Gene3D" id="3.30.950.10">
    <property type="entry name" value="Methyltransferase, Cobalt-precorrin-4 Transmethylase, Domain 2"/>
    <property type="match status" value="1"/>
</dbReference>
<gene>
    <name evidence="6 8" type="primary">rsmI</name>
    <name evidence="8" type="ORF">MHY01S_32480</name>
</gene>
<evidence type="ECO:0000256" key="5">
    <source>
        <dbReference type="ARBA" id="ARBA00022691"/>
    </source>
</evidence>
<dbReference type="OrthoDB" id="9809084at2"/>
<evidence type="ECO:0000256" key="4">
    <source>
        <dbReference type="ARBA" id="ARBA00022679"/>
    </source>
</evidence>
<comment type="caution">
    <text evidence="8">The sequence shown here is derived from an EMBL/GenBank/DDBJ whole genome shotgun (WGS) entry which is preliminary data.</text>
</comment>
<dbReference type="NCBIfam" id="TIGR00096">
    <property type="entry name" value="16S rRNA (cytidine(1402)-2'-O)-methyltransferase"/>
    <property type="match status" value="1"/>
</dbReference>
<dbReference type="GO" id="GO:0070677">
    <property type="term" value="F:rRNA (cytosine-2'-O-)-methyltransferase activity"/>
    <property type="evidence" value="ECO:0007669"/>
    <property type="project" value="UniProtKB-UniRule"/>
</dbReference>
<dbReference type="PIRSF" id="PIRSF005917">
    <property type="entry name" value="MTase_YraL"/>
    <property type="match status" value="1"/>
</dbReference>
<name>A0A511R857_9DEIN</name>
<dbReference type="HAMAP" id="MF_01877">
    <property type="entry name" value="16SrRNA_methyltr_I"/>
    <property type="match status" value="1"/>
</dbReference>
<dbReference type="PANTHER" id="PTHR46111:SF1">
    <property type="entry name" value="RIBOSOMAL RNA SMALL SUBUNIT METHYLTRANSFERASE I"/>
    <property type="match status" value="1"/>
</dbReference>
<accession>A0A511R857</accession>
<evidence type="ECO:0000313" key="9">
    <source>
        <dbReference type="Proteomes" id="UP000321197"/>
    </source>
</evidence>
<evidence type="ECO:0000313" key="8">
    <source>
        <dbReference type="EMBL" id="GEM85082.1"/>
    </source>
</evidence>
<comment type="function">
    <text evidence="6">Catalyzes the 2'-O-methylation of the ribose of cytidine 1402 (C1402) in 16S rRNA.</text>
</comment>
<dbReference type="InterPro" id="IPR014777">
    <property type="entry name" value="4pyrrole_Mease_sub1"/>
</dbReference>
<evidence type="ECO:0000256" key="6">
    <source>
        <dbReference type="HAMAP-Rule" id="MF_01877"/>
    </source>
</evidence>
<dbReference type="EC" id="2.1.1.198" evidence="6"/>
<protein>
    <recommendedName>
        <fullName evidence="6">Ribosomal RNA small subunit methyltransferase I</fullName>
        <ecNumber evidence="6">2.1.1.198</ecNumber>
    </recommendedName>
    <alternativeName>
        <fullName evidence="6">16S rRNA 2'-O-ribose C1402 methyltransferase</fullName>
    </alternativeName>
    <alternativeName>
        <fullName evidence="6">rRNA (cytidine-2'-O-)-methyltransferase RsmI</fullName>
    </alternativeName>
</protein>
<dbReference type="AlphaFoldDB" id="A0A511R857"/>
<comment type="similarity">
    <text evidence="6">Belongs to the methyltransferase superfamily. RsmI family.</text>
</comment>
<dbReference type="RefSeq" id="WP_119342278.1">
    <property type="nucleotide sequence ID" value="NZ_BJXL01000170.1"/>
</dbReference>
<evidence type="ECO:0000256" key="1">
    <source>
        <dbReference type="ARBA" id="ARBA00022490"/>
    </source>
</evidence>
<sequence>MRLILVPTPIGNLEDITLRAIRVLKEAEVVACEDTRRTGILLKHLGISKPMVRLDQHTVGNAKRLLEGYERVAYVTDAGTPGISDPGAELVALALKEGWQVEVLPGPTALIPALVASGLPAARFAFEGFLPQKRSERKARLEQVAAGRTVILYEAPHRLRETLQDLLQTYGPEHPVAVVREISKLHEEIWRGRLGDALEHFKEPRGEFVLVLGPKAPKAEGPNPKAEDLLIQLKGQGLKGKELVKALVEAGVPRNQAYELAHKQEATKKPLNS</sequence>
<evidence type="ECO:0000256" key="2">
    <source>
        <dbReference type="ARBA" id="ARBA00022552"/>
    </source>
</evidence>
<dbReference type="Pfam" id="PF00590">
    <property type="entry name" value="TP_methylase"/>
    <property type="match status" value="1"/>
</dbReference>
<comment type="subcellular location">
    <subcellularLocation>
        <location evidence="6">Cytoplasm</location>
    </subcellularLocation>
</comment>
<dbReference type="InterPro" id="IPR008189">
    <property type="entry name" value="rRNA_ssu_MeTfrase_I"/>
</dbReference>
<dbReference type="InterPro" id="IPR035996">
    <property type="entry name" value="4pyrrol_Methylase_sf"/>
</dbReference>